<name>A0AAD5JDH6_ACENE</name>
<sequence length="135" mass="15532">MSKVYNRVEWAFLEGMMSKLGFSNSWIDRIMRCVISIFFFFLVNRNICGFIKPTRGLRQGDPLSPYLFFVCVKGLSRLIVKAERRNDIGSFCCSRGGPKLTHLFFVDDSMIFTRASERDCIAIKEVLECYALAFG</sequence>
<protein>
    <recommendedName>
        <fullName evidence="2">Reverse transcriptase domain-containing protein</fullName>
    </recommendedName>
</protein>
<proteinExistence type="predicted"/>
<evidence type="ECO:0000313" key="3">
    <source>
        <dbReference type="EMBL" id="KAI9194942.1"/>
    </source>
</evidence>
<accession>A0AAD5JDH6</accession>
<dbReference type="AlphaFoldDB" id="A0AAD5JDH6"/>
<dbReference type="PROSITE" id="PS50878">
    <property type="entry name" value="RT_POL"/>
    <property type="match status" value="1"/>
</dbReference>
<dbReference type="InterPro" id="IPR000477">
    <property type="entry name" value="RT_dom"/>
</dbReference>
<feature type="transmembrane region" description="Helical" evidence="1">
    <location>
        <begin position="26"/>
        <end position="43"/>
    </location>
</feature>
<dbReference type="PANTHER" id="PTHR46890">
    <property type="entry name" value="NON-LTR RETROLELEMENT REVERSE TRANSCRIPTASE-LIKE PROTEIN-RELATED"/>
    <property type="match status" value="1"/>
</dbReference>
<dbReference type="Proteomes" id="UP001064489">
    <property type="component" value="Chromosome 1"/>
</dbReference>
<keyword evidence="1" id="KW-0812">Transmembrane</keyword>
<keyword evidence="4" id="KW-1185">Reference proteome</keyword>
<evidence type="ECO:0000313" key="4">
    <source>
        <dbReference type="Proteomes" id="UP001064489"/>
    </source>
</evidence>
<dbReference type="Pfam" id="PF00078">
    <property type="entry name" value="RVT_1"/>
    <property type="match status" value="1"/>
</dbReference>
<dbReference type="InterPro" id="IPR052343">
    <property type="entry name" value="Retrotransposon-Effector_Assoc"/>
</dbReference>
<feature type="domain" description="Reverse transcriptase" evidence="2">
    <location>
        <begin position="1"/>
        <end position="135"/>
    </location>
</feature>
<keyword evidence="1" id="KW-1133">Transmembrane helix</keyword>
<comment type="caution">
    <text evidence="3">The sequence shown here is derived from an EMBL/GenBank/DDBJ whole genome shotgun (WGS) entry which is preliminary data.</text>
</comment>
<dbReference type="SUPFAM" id="SSF56672">
    <property type="entry name" value="DNA/RNA polymerases"/>
    <property type="match status" value="1"/>
</dbReference>
<evidence type="ECO:0000256" key="1">
    <source>
        <dbReference type="SAM" id="Phobius"/>
    </source>
</evidence>
<organism evidence="3 4">
    <name type="scientific">Acer negundo</name>
    <name type="common">Box elder</name>
    <dbReference type="NCBI Taxonomy" id="4023"/>
    <lineage>
        <taxon>Eukaryota</taxon>
        <taxon>Viridiplantae</taxon>
        <taxon>Streptophyta</taxon>
        <taxon>Embryophyta</taxon>
        <taxon>Tracheophyta</taxon>
        <taxon>Spermatophyta</taxon>
        <taxon>Magnoliopsida</taxon>
        <taxon>eudicotyledons</taxon>
        <taxon>Gunneridae</taxon>
        <taxon>Pentapetalae</taxon>
        <taxon>rosids</taxon>
        <taxon>malvids</taxon>
        <taxon>Sapindales</taxon>
        <taxon>Sapindaceae</taxon>
        <taxon>Hippocastanoideae</taxon>
        <taxon>Acereae</taxon>
        <taxon>Acer</taxon>
    </lineage>
</organism>
<reference evidence="3" key="1">
    <citation type="journal article" date="2022" name="Plant J.">
        <title>Strategies of tolerance reflected in two North American maple genomes.</title>
        <authorList>
            <person name="McEvoy S.L."/>
            <person name="Sezen U.U."/>
            <person name="Trouern-Trend A."/>
            <person name="McMahon S.M."/>
            <person name="Schaberg P.G."/>
            <person name="Yang J."/>
            <person name="Wegrzyn J.L."/>
            <person name="Swenson N.G."/>
        </authorList>
    </citation>
    <scope>NUCLEOTIDE SEQUENCE</scope>
    <source>
        <strain evidence="3">91603</strain>
    </source>
</reference>
<reference evidence="3" key="2">
    <citation type="submission" date="2023-02" db="EMBL/GenBank/DDBJ databases">
        <authorList>
            <person name="Swenson N.G."/>
            <person name="Wegrzyn J.L."/>
            <person name="Mcevoy S.L."/>
        </authorList>
    </citation>
    <scope>NUCLEOTIDE SEQUENCE</scope>
    <source>
        <strain evidence="3">91603</strain>
        <tissue evidence="3">Leaf</tissue>
    </source>
</reference>
<gene>
    <name evidence="3" type="ORF">LWI28_010324</name>
</gene>
<dbReference type="EMBL" id="JAJSOW010000003">
    <property type="protein sequence ID" value="KAI9194942.1"/>
    <property type="molecule type" value="Genomic_DNA"/>
</dbReference>
<evidence type="ECO:0000259" key="2">
    <source>
        <dbReference type="PROSITE" id="PS50878"/>
    </source>
</evidence>
<dbReference type="PANTHER" id="PTHR46890:SF48">
    <property type="entry name" value="RNA-DIRECTED DNA POLYMERASE"/>
    <property type="match status" value="1"/>
</dbReference>
<dbReference type="InterPro" id="IPR043502">
    <property type="entry name" value="DNA/RNA_pol_sf"/>
</dbReference>
<keyword evidence="1" id="KW-0472">Membrane</keyword>